<dbReference type="Proteomes" id="UP001221302">
    <property type="component" value="Unassembled WGS sequence"/>
</dbReference>
<dbReference type="EMBL" id="JARGDL010000005">
    <property type="protein sequence ID" value="MDF1611569.1"/>
    <property type="molecule type" value="Genomic_DNA"/>
</dbReference>
<evidence type="ECO:0000256" key="1">
    <source>
        <dbReference type="ARBA" id="ARBA00009981"/>
    </source>
</evidence>
<evidence type="ECO:0000313" key="3">
    <source>
        <dbReference type="EMBL" id="MDF1611569.1"/>
    </source>
</evidence>
<dbReference type="NCBIfam" id="TIGR01552">
    <property type="entry name" value="phd_fam"/>
    <property type="match status" value="1"/>
</dbReference>
<organism evidence="3 4">
    <name type="scientific">Stygiobacter electus</name>
    <dbReference type="NCBI Taxonomy" id="3032292"/>
    <lineage>
        <taxon>Bacteria</taxon>
        <taxon>Pseudomonadati</taxon>
        <taxon>Ignavibacteriota</taxon>
        <taxon>Ignavibacteria</taxon>
        <taxon>Ignavibacteriales</taxon>
        <taxon>Melioribacteraceae</taxon>
        <taxon>Stygiobacter</taxon>
    </lineage>
</organism>
<dbReference type="Pfam" id="PF02604">
    <property type="entry name" value="PhdYeFM_antitox"/>
    <property type="match status" value="1"/>
</dbReference>
<evidence type="ECO:0000313" key="4">
    <source>
        <dbReference type="Proteomes" id="UP001221302"/>
    </source>
</evidence>
<keyword evidence="4" id="KW-1185">Reference proteome</keyword>
<comment type="function">
    <text evidence="2">Antitoxin component of a type II toxin-antitoxin (TA) system.</text>
</comment>
<dbReference type="RefSeq" id="WP_321535336.1">
    <property type="nucleotide sequence ID" value="NZ_JARGDL010000005.1"/>
</dbReference>
<dbReference type="InterPro" id="IPR036165">
    <property type="entry name" value="YefM-like_sf"/>
</dbReference>
<comment type="caution">
    <text evidence="3">The sequence shown here is derived from an EMBL/GenBank/DDBJ whole genome shotgun (WGS) entry which is preliminary data.</text>
</comment>
<dbReference type="InterPro" id="IPR006442">
    <property type="entry name" value="Antitoxin_Phd/YefM"/>
</dbReference>
<protein>
    <recommendedName>
        <fullName evidence="2">Antitoxin</fullName>
    </recommendedName>
</protein>
<evidence type="ECO:0000256" key="2">
    <source>
        <dbReference type="RuleBase" id="RU362080"/>
    </source>
</evidence>
<dbReference type="SUPFAM" id="SSF143120">
    <property type="entry name" value="YefM-like"/>
    <property type="match status" value="1"/>
</dbReference>
<accession>A0AAE3NZM2</accession>
<name>A0AAE3NZM2_9BACT</name>
<proteinExistence type="inferred from homology"/>
<comment type="similarity">
    <text evidence="1 2">Belongs to the phD/YefM antitoxin family.</text>
</comment>
<dbReference type="Gene3D" id="3.40.1620.10">
    <property type="entry name" value="YefM-like domain"/>
    <property type="match status" value="1"/>
</dbReference>
<reference evidence="3" key="1">
    <citation type="submission" date="2023-03" db="EMBL/GenBank/DDBJ databases">
        <title>Stygiobacter electus gen. nov., sp. nov., facultatively anaerobic thermotolerant bacterium of the class Ignavibacteria from a well of Yessentuki mineral water deposit.</title>
        <authorList>
            <person name="Podosokorskaya O.A."/>
            <person name="Elcheninov A.G."/>
            <person name="Petrova N.F."/>
            <person name="Zavarzina D.G."/>
            <person name="Kublanov I.V."/>
            <person name="Merkel A.Y."/>
        </authorList>
    </citation>
    <scope>NUCLEOTIDE SEQUENCE</scope>
    <source>
        <strain evidence="3">09-Me</strain>
    </source>
</reference>
<sequence length="90" mass="10052">MPIIKPISDLRNKSNEISELANNSNEPIFITKNGEGDLVVMSMAHYSKLQLKLDLLSKLSIAQNQKADGDKGRTLKQVMNDIRNSINANR</sequence>
<gene>
    <name evidence="3" type="ORF">P0M35_05375</name>
</gene>
<dbReference type="AlphaFoldDB" id="A0AAE3NZM2"/>